<feature type="compositionally biased region" description="Basic and acidic residues" evidence="1">
    <location>
        <begin position="65"/>
        <end position="83"/>
    </location>
</feature>
<feature type="region of interest" description="Disordered" evidence="1">
    <location>
        <begin position="1"/>
        <end position="84"/>
    </location>
</feature>
<accession>A0A2K1L167</accession>
<evidence type="ECO:0000256" key="1">
    <source>
        <dbReference type="SAM" id="MobiDB-lite"/>
    </source>
</evidence>
<sequence length="113" mass="12675">MVTEHTGIVNNNATAAHGSRLCGAPRITEQSKKHQKNGKSTETRTRFCQLPEHPQTEANRSNSTDLRHGSSDHSEELGSDNHRTLNCKVALAKMQQIKHKVERTPPHHLPTRK</sequence>
<dbReference type="InParanoid" id="A0A2K1L167"/>
<reference evidence="2 4" key="1">
    <citation type="journal article" date="2008" name="Science">
        <title>The Physcomitrella genome reveals evolutionary insights into the conquest of land by plants.</title>
        <authorList>
            <person name="Rensing S."/>
            <person name="Lang D."/>
            <person name="Zimmer A."/>
            <person name="Terry A."/>
            <person name="Salamov A."/>
            <person name="Shapiro H."/>
            <person name="Nishiyama T."/>
            <person name="Perroud P.-F."/>
            <person name="Lindquist E."/>
            <person name="Kamisugi Y."/>
            <person name="Tanahashi T."/>
            <person name="Sakakibara K."/>
            <person name="Fujita T."/>
            <person name="Oishi K."/>
            <person name="Shin-I T."/>
            <person name="Kuroki Y."/>
            <person name="Toyoda A."/>
            <person name="Suzuki Y."/>
            <person name="Hashimoto A."/>
            <person name="Yamaguchi K."/>
            <person name="Sugano A."/>
            <person name="Kohara Y."/>
            <person name="Fujiyama A."/>
            <person name="Anterola A."/>
            <person name="Aoki S."/>
            <person name="Ashton N."/>
            <person name="Barbazuk W.B."/>
            <person name="Barker E."/>
            <person name="Bennetzen J."/>
            <person name="Bezanilla M."/>
            <person name="Blankenship R."/>
            <person name="Cho S.H."/>
            <person name="Dutcher S."/>
            <person name="Estelle M."/>
            <person name="Fawcett J.A."/>
            <person name="Gundlach H."/>
            <person name="Hanada K."/>
            <person name="Heyl A."/>
            <person name="Hicks K.A."/>
            <person name="Hugh J."/>
            <person name="Lohr M."/>
            <person name="Mayer K."/>
            <person name="Melkozernov A."/>
            <person name="Murata T."/>
            <person name="Nelson D."/>
            <person name="Pils B."/>
            <person name="Prigge M."/>
            <person name="Reiss B."/>
            <person name="Renner T."/>
            <person name="Rombauts S."/>
            <person name="Rushton P."/>
            <person name="Sanderfoot A."/>
            <person name="Schween G."/>
            <person name="Shiu S.-H."/>
            <person name="Stueber K."/>
            <person name="Theodoulou F.L."/>
            <person name="Tu H."/>
            <person name="Van de Peer Y."/>
            <person name="Verrier P.J."/>
            <person name="Waters E."/>
            <person name="Wood A."/>
            <person name="Yang L."/>
            <person name="Cove D."/>
            <person name="Cuming A."/>
            <person name="Hasebe M."/>
            <person name="Lucas S."/>
            <person name="Mishler D.B."/>
            <person name="Reski R."/>
            <person name="Grigoriev I."/>
            <person name="Quatrano R.S."/>
            <person name="Boore J.L."/>
        </authorList>
    </citation>
    <scope>NUCLEOTIDE SEQUENCE [LARGE SCALE GENOMIC DNA]</scope>
    <source>
        <strain evidence="3 4">cv. Gransden 2004</strain>
    </source>
</reference>
<dbReference type="Proteomes" id="UP000006727">
    <property type="component" value="Chromosome 2"/>
</dbReference>
<gene>
    <name evidence="2" type="ORF">PHYPA_002557</name>
</gene>
<evidence type="ECO:0000313" key="2">
    <source>
        <dbReference type="EMBL" id="PNR59765.1"/>
    </source>
</evidence>
<evidence type="ECO:0000313" key="3">
    <source>
        <dbReference type="EnsemblPlants" id="Pp3c2_11850V3.1"/>
    </source>
</evidence>
<evidence type="ECO:0000313" key="4">
    <source>
        <dbReference type="Proteomes" id="UP000006727"/>
    </source>
</evidence>
<dbReference type="Gramene" id="Pp3c2_11850V3.1">
    <property type="protein sequence ID" value="Pp3c2_11850V3.1"/>
    <property type="gene ID" value="Pp3c2_11850"/>
</dbReference>
<proteinExistence type="predicted"/>
<reference evidence="3" key="3">
    <citation type="submission" date="2020-12" db="UniProtKB">
        <authorList>
            <consortium name="EnsemblPlants"/>
        </authorList>
    </citation>
    <scope>IDENTIFICATION</scope>
</reference>
<protein>
    <submittedName>
        <fullName evidence="2 3">Uncharacterized protein</fullName>
    </submittedName>
</protein>
<dbReference type="AlphaFoldDB" id="A0A2K1L167"/>
<reference evidence="2 4" key="2">
    <citation type="journal article" date="2018" name="Plant J.">
        <title>The Physcomitrella patens chromosome-scale assembly reveals moss genome structure and evolution.</title>
        <authorList>
            <person name="Lang D."/>
            <person name="Ullrich K.K."/>
            <person name="Murat F."/>
            <person name="Fuchs J."/>
            <person name="Jenkins J."/>
            <person name="Haas F.B."/>
            <person name="Piednoel M."/>
            <person name="Gundlach H."/>
            <person name="Van Bel M."/>
            <person name="Meyberg R."/>
            <person name="Vives C."/>
            <person name="Morata J."/>
            <person name="Symeonidi A."/>
            <person name="Hiss M."/>
            <person name="Muchero W."/>
            <person name="Kamisugi Y."/>
            <person name="Saleh O."/>
            <person name="Blanc G."/>
            <person name="Decker E.L."/>
            <person name="van Gessel N."/>
            <person name="Grimwood J."/>
            <person name="Hayes R.D."/>
            <person name="Graham S.W."/>
            <person name="Gunter L.E."/>
            <person name="McDaniel S.F."/>
            <person name="Hoernstein S.N.W."/>
            <person name="Larsson A."/>
            <person name="Li F.W."/>
            <person name="Perroud P.F."/>
            <person name="Phillips J."/>
            <person name="Ranjan P."/>
            <person name="Rokshar D.S."/>
            <person name="Rothfels C.J."/>
            <person name="Schneider L."/>
            <person name="Shu S."/>
            <person name="Stevenson D.W."/>
            <person name="Thummler F."/>
            <person name="Tillich M."/>
            <person name="Villarreal Aguilar J.C."/>
            <person name="Widiez T."/>
            <person name="Wong G.K."/>
            <person name="Wymore A."/>
            <person name="Zhang Y."/>
            <person name="Zimmer A.D."/>
            <person name="Quatrano R.S."/>
            <person name="Mayer K.F.X."/>
            <person name="Goodstein D."/>
            <person name="Casacuberta J.M."/>
            <person name="Vandepoele K."/>
            <person name="Reski R."/>
            <person name="Cuming A.C."/>
            <person name="Tuskan G.A."/>
            <person name="Maumus F."/>
            <person name="Salse J."/>
            <person name="Schmutz J."/>
            <person name="Rensing S.A."/>
        </authorList>
    </citation>
    <scope>NUCLEOTIDE SEQUENCE [LARGE SCALE GENOMIC DNA]</scope>
    <source>
        <strain evidence="3 4">cv. Gransden 2004</strain>
    </source>
</reference>
<organism evidence="2">
    <name type="scientific">Physcomitrium patens</name>
    <name type="common">Spreading-leaved earth moss</name>
    <name type="synonym">Physcomitrella patens</name>
    <dbReference type="NCBI Taxonomy" id="3218"/>
    <lineage>
        <taxon>Eukaryota</taxon>
        <taxon>Viridiplantae</taxon>
        <taxon>Streptophyta</taxon>
        <taxon>Embryophyta</taxon>
        <taxon>Bryophyta</taxon>
        <taxon>Bryophytina</taxon>
        <taxon>Bryopsida</taxon>
        <taxon>Funariidae</taxon>
        <taxon>Funariales</taxon>
        <taxon>Funariaceae</taxon>
        <taxon>Physcomitrium</taxon>
    </lineage>
</organism>
<dbReference type="EMBL" id="ABEU02000002">
    <property type="protein sequence ID" value="PNR59765.1"/>
    <property type="molecule type" value="Genomic_DNA"/>
</dbReference>
<keyword evidence="4" id="KW-1185">Reference proteome</keyword>
<name>A0A2K1L167_PHYPA</name>
<dbReference type="EnsemblPlants" id="Pp3c2_11850V3.1">
    <property type="protein sequence ID" value="Pp3c2_11850V3.1"/>
    <property type="gene ID" value="Pp3c2_11850"/>
</dbReference>